<dbReference type="Proteomes" id="UP001594351">
    <property type="component" value="Unassembled WGS sequence"/>
</dbReference>
<evidence type="ECO:0000313" key="3">
    <source>
        <dbReference type="Proteomes" id="UP001594351"/>
    </source>
</evidence>
<accession>A0ABV6YUJ4</accession>
<proteinExistence type="predicted"/>
<keyword evidence="3" id="KW-1185">Reference proteome</keyword>
<dbReference type="EMBL" id="JBHPBY010000063">
    <property type="protein sequence ID" value="MFC1849864.1"/>
    <property type="molecule type" value="Genomic_DNA"/>
</dbReference>
<sequence length="402" mass="44930">MSAKKQTKTITLNIDLRAKLTGFDSARTATPAHYRIMKRLCSPLLMGPPPSDGILELVMHIFTEDEADVAQYLPIYRPRTAQKIAALCSRSMPDVEKLLDNLAFNKFVILATGKDPRKYTIVPIIPGAFELALMTKDISTRNSWHKKFAEIFERLWDKGDLLIDYISKGRAPIRYLPVGGVSKTLHLAWPSDKLEEILDRYDLFAVGNCQCRLAMQLIGKGCGRPLENCTIYGPFAVPFIKTGLMRKSSRQEIIDIKRNAEENGCITWMINELGDPRGSGSCSCCGCCCHALRTISQFNTPGTISKPHFTPQQNTEKCTLCELCVNACQMGAWTVSDKTLQFNLNRCIGCGLCVLACKFDALYLIPHEDALPPEKSLLKLILKSFPSMIRNTVRVYAGRLVL</sequence>
<gene>
    <name evidence="2" type="ORF">ACFL27_06610</name>
</gene>
<dbReference type="GO" id="GO:0005524">
    <property type="term" value="F:ATP binding"/>
    <property type="evidence" value="ECO:0007669"/>
    <property type="project" value="UniProtKB-KW"/>
</dbReference>
<dbReference type="InterPro" id="IPR017896">
    <property type="entry name" value="4Fe4S_Fe-S-bd"/>
</dbReference>
<evidence type="ECO:0000259" key="1">
    <source>
        <dbReference type="PROSITE" id="PS51379"/>
    </source>
</evidence>
<feature type="domain" description="4Fe-4S ferredoxin-type" evidence="1">
    <location>
        <begin position="338"/>
        <end position="367"/>
    </location>
</feature>
<protein>
    <submittedName>
        <fullName evidence="2">ATP-binding protein</fullName>
    </submittedName>
</protein>
<dbReference type="Pfam" id="PF12838">
    <property type="entry name" value="Fer4_7"/>
    <property type="match status" value="1"/>
</dbReference>
<comment type="caution">
    <text evidence="2">The sequence shown here is derived from an EMBL/GenBank/DDBJ whole genome shotgun (WGS) entry which is preliminary data.</text>
</comment>
<name>A0ABV6YUJ4_UNCC1</name>
<dbReference type="Gene3D" id="3.30.70.20">
    <property type="match status" value="1"/>
</dbReference>
<keyword evidence="2" id="KW-0067">ATP-binding</keyword>
<reference evidence="2 3" key="1">
    <citation type="submission" date="2024-09" db="EMBL/GenBank/DDBJ databases">
        <title>Laminarin stimulates single cell rates of sulfate reduction while oxygen inhibits transcriptomic activity in coastal marine sediment.</title>
        <authorList>
            <person name="Lindsay M."/>
            <person name="Orcutt B."/>
            <person name="Emerson D."/>
            <person name="Stepanauskas R."/>
            <person name="D'Angelo T."/>
        </authorList>
    </citation>
    <scope>NUCLEOTIDE SEQUENCE [LARGE SCALE GENOMIC DNA]</scope>
    <source>
        <strain evidence="2">SAG AM-311-K15</strain>
    </source>
</reference>
<organism evidence="2 3">
    <name type="scientific">candidate division CSSED10-310 bacterium</name>
    <dbReference type="NCBI Taxonomy" id="2855610"/>
    <lineage>
        <taxon>Bacteria</taxon>
        <taxon>Bacteria division CSSED10-310</taxon>
    </lineage>
</organism>
<dbReference type="SUPFAM" id="SSF54862">
    <property type="entry name" value="4Fe-4S ferredoxins"/>
    <property type="match status" value="1"/>
</dbReference>
<keyword evidence="2" id="KW-0547">Nucleotide-binding</keyword>
<evidence type="ECO:0000313" key="2">
    <source>
        <dbReference type="EMBL" id="MFC1849864.1"/>
    </source>
</evidence>
<dbReference type="PROSITE" id="PS51379">
    <property type="entry name" value="4FE4S_FER_2"/>
    <property type="match status" value="2"/>
</dbReference>
<feature type="domain" description="4Fe-4S ferredoxin-type" evidence="1">
    <location>
        <begin position="309"/>
        <end position="337"/>
    </location>
</feature>